<evidence type="ECO:0000256" key="1">
    <source>
        <dbReference type="ARBA" id="ARBA00004401"/>
    </source>
</evidence>
<reference evidence="11 12" key="1">
    <citation type="submission" date="2015-01" db="EMBL/GenBank/DDBJ databases">
        <title>Vibrio sp. C94 JCM 19241 whole genome shotgun sequence.</title>
        <authorList>
            <person name="Sawabe T."/>
            <person name="Meirelles P."/>
            <person name="Feng G."/>
            <person name="Sayaka M."/>
            <person name="Hattori M."/>
            <person name="Ohkuma M."/>
        </authorList>
    </citation>
    <scope>NUCLEOTIDE SEQUENCE [LARGE SCALE GENOMIC DNA]</scope>
    <source>
        <strain evidence="12">JCM 19241</strain>
    </source>
</reference>
<keyword evidence="3 8" id="KW-0132">Cell division</keyword>
<comment type="caution">
    <text evidence="11">The sequence shown here is derived from an EMBL/GenBank/DDBJ whole genome shotgun (WGS) entry which is preliminary data.</text>
</comment>
<evidence type="ECO:0000256" key="3">
    <source>
        <dbReference type="ARBA" id="ARBA00022618"/>
    </source>
</evidence>
<evidence type="ECO:0000256" key="9">
    <source>
        <dbReference type="NCBIfam" id="TIGR02209"/>
    </source>
</evidence>
<keyword evidence="7 8" id="KW-0131">Cell cycle</keyword>
<comment type="subunit">
    <text evidence="8">Part of a complex composed of FtsB, FtsL and FtsQ.</text>
</comment>
<dbReference type="PANTHER" id="PTHR37479:SF1">
    <property type="entry name" value="CELL DIVISION PROTEIN FTSL"/>
    <property type="match status" value="1"/>
</dbReference>
<keyword evidence="8" id="KW-0997">Cell inner membrane</keyword>
<comment type="function">
    <text evidence="8">Essential cell division protein. May link together the upstream cell division proteins, which are predominantly cytoplasmic, with the downstream cell division proteins, which are predominantly periplasmic.</text>
</comment>
<evidence type="ECO:0000256" key="4">
    <source>
        <dbReference type="ARBA" id="ARBA00022692"/>
    </source>
</evidence>
<comment type="similarity">
    <text evidence="8">Belongs to the FtsL family.</text>
</comment>
<evidence type="ECO:0000256" key="7">
    <source>
        <dbReference type="ARBA" id="ARBA00023306"/>
    </source>
</evidence>
<dbReference type="NCBIfam" id="TIGR02209">
    <property type="entry name" value="ftsL_broad"/>
    <property type="match status" value="1"/>
</dbReference>
<evidence type="ECO:0000256" key="8">
    <source>
        <dbReference type="HAMAP-Rule" id="MF_00910"/>
    </source>
</evidence>
<dbReference type="Proteomes" id="UP000031666">
    <property type="component" value="Unassembled WGS sequence"/>
</dbReference>
<evidence type="ECO:0000256" key="2">
    <source>
        <dbReference type="ARBA" id="ARBA00022475"/>
    </source>
</evidence>
<evidence type="ECO:0000256" key="10">
    <source>
        <dbReference type="SAM" id="MobiDB-lite"/>
    </source>
</evidence>
<dbReference type="GO" id="GO:0043093">
    <property type="term" value="P:FtsZ-dependent cytokinesis"/>
    <property type="evidence" value="ECO:0007669"/>
    <property type="project" value="UniProtKB-UniRule"/>
</dbReference>
<dbReference type="PANTHER" id="PTHR37479">
    <property type="entry name" value="CELL DIVISION PROTEIN FTSL"/>
    <property type="match status" value="1"/>
</dbReference>
<name>A0A0B8QRX3_9VIBR</name>
<feature type="transmembrane region" description="Helical" evidence="8">
    <location>
        <begin position="83"/>
        <end position="102"/>
    </location>
</feature>
<accession>A0A0B8QRX3</accession>
<feature type="region of interest" description="Disordered" evidence="10">
    <location>
        <begin position="1"/>
        <end position="31"/>
    </location>
</feature>
<keyword evidence="6 8" id="KW-0472">Membrane</keyword>
<gene>
    <name evidence="8" type="primary">ftsL</name>
    <name evidence="11" type="ORF">JCM19241_5885</name>
</gene>
<dbReference type="GO" id="GO:0032153">
    <property type="term" value="C:cell division site"/>
    <property type="evidence" value="ECO:0007669"/>
    <property type="project" value="UniProtKB-UniRule"/>
</dbReference>
<keyword evidence="5 8" id="KW-1133">Transmembrane helix</keyword>
<dbReference type="AlphaFoldDB" id="A0A0B8QRX3"/>
<dbReference type="InterPro" id="IPR011922">
    <property type="entry name" value="Cell_div_FtsL"/>
</dbReference>
<evidence type="ECO:0000256" key="5">
    <source>
        <dbReference type="ARBA" id="ARBA00022989"/>
    </source>
</evidence>
<dbReference type="STRING" id="1481914.JCM19241_5885"/>
<dbReference type="Pfam" id="PF04999">
    <property type="entry name" value="FtsL"/>
    <property type="match status" value="1"/>
</dbReference>
<keyword evidence="2 8" id="KW-1003">Cell membrane</keyword>
<organism evidence="11 12">
    <name type="scientific">Vibrio ishigakensis</name>
    <dbReference type="NCBI Taxonomy" id="1481914"/>
    <lineage>
        <taxon>Bacteria</taxon>
        <taxon>Pseudomonadati</taxon>
        <taxon>Pseudomonadota</taxon>
        <taxon>Gammaproteobacteria</taxon>
        <taxon>Vibrionales</taxon>
        <taxon>Vibrionaceae</taxon>
        <taxon>Vibrio</taxon>
    </lineage>
</organism>
<sequence>MTKKTRKLIKPKQAVTAKRKPRAEASKKVRVNRPFARKRTKPSIKELITQPFGERIETPDHEQIPLLGMHIVRDLFTAGRIPMFLLIIIFFSAMSVVLTTHLTRQAIDHKNQALTAREKLDDEWRNLIIEENSLSEHSRVQKVAVSELEMTRPDSDKEVLVKLK</sequence>
<comment type="subcellular location">
    <subcellularLocation>
        <location evidence="8">Cell inner membrane</location>
        <topology evidence="8">Single-pass type II membrane protein</topology>
    </subcellularLocation>
    <subcellularLocation>
        <location evidence="1">Cell membrane</location>
        <topology evidence="1">Single-pass type II membrane protein</topology>
    </subcellularLocation>
    <text evidence="8">Localizes to the division septum where it forms a ring structure.</text>
</comment>
<evidence type="ECO:0000313" key="11">
    <source>
        <dbReference type="EMBL" id="GAM76989.1"/>
    </source>
</evidence>
<dbReference type="GO" id="GO:0005886">
    <property type="term" value="C:plasma membrane"/>
    <property type="evidence" value="ECO:0007669"/>
    <property type="project" value="UniProtKB-SubCell"/>
</dbReference>
<protein>
    <recommendedName>
        <fullName evidence="8 9">Cell division protein FtsL</fullName>
    </recommendedName>
</protein>
<evidence type="ECO:0000256" key="6">
    <source>
        <dbReference type="ARBA" id="ARBA00023136"/>
    </source>
</evidence>
<feature type="compositionally biased region" description="Basic residues" evidence="10">
    <location>
        <begin position="1"/>
        <end position="10"/>
    </location>
</feature>
<proteinExistence type="inferred from homology"/>
<dbReference type="HAMAP" id="MF_00910">
    <property type="entry name" value="FtsL"/>
    <property type="match status" value="1"/>
</dbReference>
<reference evidence="11 12" key="2">
    <citation type="submission" date="2015-01" db="EMBL/GenBank/DDBJ databases">
        <authorList>
            <consortium name="NBRP consortium"/>
            <person name="Sawabe T."/>
            <person name="Meirelles P."/>
            <person name="Feng G."/>
            <person name="Sayaka M."/>
            <person name="Hattori M."/>
            <person name="Ohkuma M."/>
        </authorList>
    </citation>
    <scope>NUCLEOTIDE SEQUENCE [LARGE SCALE GENOMIC DNA]</scope>
    <source>
        <strain evidence="12">JCM 19241</strain>
    </source>
</reference>
<keyword evidence="4 8" id="KW-0812">Transmembrane</keyword>
<dbReference type="EMBL" id="BBSC01000007">
    <property type="protein sequence ID" value="GAM76989.1"/>
    <property type="molecule type" value="Genomic_DNA"/>
</dbReference>
<evidence type="ECO:0000313" key="12">
    <source>
        <dbReference type="Proteomes" id="UP000031666"/>
    </source>
</evidence>